<evidence type="ECO:0000313" key="1">
    <source>
        <dbReference type="EMBL" id="PSL10846.1"/>
    </source>
</evidence>
<organism evidence="1 2">
    <name type="scientific">Marinobacterium halophilum</name>
    <dbReference type="NCBI Taxonomy" id="267374"/>
    <lineage>
        <taxon>Bacteria</taxon>
        <taxon>Pseudomonadati</taxon>
        <taxon>Pseudomonadota</taxon>
        <taxon>Gammaproteobacteria</taxon>
        <taxon>Oceanospirillales</taxon>
        <taxon>Oceanospirillaceae</taxon>
        <taxon>Marinobacterium</taxon>
    </lineage>
</organism>
<keyword evidence="2" id="KW-1185">Reference proteome</keyword>
<comment type="caution">
    <text evidence="1">The sequence shown here is derived from an EMBL/GenBank/DDBJ whole genome shotgun (WGS) entry which is preliminary data.</text>
</comment>
<sequence length="48" mass="5163">MKLGASVADETFRSEVADWLATHLGNRPSTCRAFLQALASGVRATLSR</sequence>
<gene>
    <name evidence="1" type="ORF">CLV44_12519</name>
</gene>
<reference evidence="1 2" key="1">
    <citation type="submission" date="2018-03" db="EMBL/GenBank/DDBJ databases">
        <title>Genomic Encyclopedia of Archaeal and Bacterial Type Strains, Phase II (KMG-II): from individual species to whole genera.</title>
        <authorList>
            <person name="Goeker M."/>
        </authorList>
    </citation>
    <scope>NUCLEOTIDE SEQUENCE [LARGE SCALE GENOMIC DNA]</scope>
    <source>
        <strain evidence="1 2">DSM 17586</strain>
    </source>
</reference>
<dbReference type="AlphaFoldDB" id="A0A2P8EN04"/>
<dbReference type="EMBL" id="PYGI01000025">
    <property type="protein sequence ID" value="PSL10846.1"/>
    <property type="molecule type" value="Genomic_DNA"/>
</dbReference>
<accession>A0A2P8EN04</accession>
<protein>
    <submittedName>
        <fullName evidence="1">Uncharacterized protein</fullName>
    </submittedName>
</protein>
<proteinExistence type="predicted"/>
<evidence type="ECO:0000313" key="2">
    <source>
        <dbReference type="Proteomes" id="UP000242133"/>
    </source>
</evidence>
<dbReference type="Proteomes" id="UP000242133">
    <property type="component" value="Unassembled WGS sequence"/>
</dbReference>
<name>A0A2P8EN04_9GAMM</name>